<sequence length="72" mass="7126">MTIFGSLSKMGNPSKTITSRSTYGGLIDNPKQGQDLNMRKKGGGGGGKGGGGGGGGGNNVDIDIDIDVNQGN</sequence>
<keyword evidence="3" id="KW-1185">Reference proteome</keyword>
<comment type="caution">
    <text evidence="2">The sequence shown here is derived from an EMBL/GenBank/DDBJ whole genome shotgun (WGS) entry which is preliminary data.</text>
</comment>
<gene>
    <name evidence="2" type="ORF">CYY_000935</name>
</gene>
<evidence type="ECO:0000256" key="1">
    <source>
        <dbReference type="SAM" id="MobiDB-lite"/>
    </source>
</evidence>
<dbReference type="Proteomes" id="UP000695562">
    <property type="component" value="Unassembled WGS sequence"/>
</dbReference>
<accession>A0A8J4PYX4</accession>
<dbReference type="EMBL" id="AJWJ01000020">
    <property type="protein sequence ID" value="KAF2077748.1"/>
    <property type="molecule type" value="Genomic_DNA"/>
</dbReference>
<dbReference type="AlphaFoldDB" id="A0A8J4PYX4"/>
<feature type="compositionally biased region" description="Gly residues" evidence="1">
    <location>
        <begin position="43"/>
        <end position="58"/>
    </location>
</feature>
<organism evidence="2 3">
    <name type="scientific">Polysphondylium violaceum</name>
    <dbReference type="NCBI Taxonomy" id="133409"/>
    <lineage>
        <taxon>Eukaryota</taxon>
        <taxon>Amoebozoa</taxon>
        <taxon>Evosea</taxon>
        <taxon>Eumycetozoa</taxon>
        <taxon>Dictyostelia</taxon>
        <taxon>Dictyosteliales</taxon>
        <taxon>Dictyosteliaceae</taxon>
        <taxon>Polysphondylium</taxon>
    </lineage>
</organism>
<evidence type="ECO:0000313" key="3">
    <source>
        <dbReference type="Proteomes" id="UP000695562"/>
    </source>
</evidence>
<name>A0A8J4PYX4_9MYCE</name>
<feature type="region of interest" description="Disordered" evidence="1">
    <location>
        <begin position="1"/>
        <end position="72"/>
    </location>
</feature>
<reference evidence="2" key="1">
    <citation type="submission" date="2020-01" db="EMBL/GenBank/DDBJ databases">
        <title>Development of genomics and gene disruption for Polysphondylium violaceum indicates a role for the polyketide synthase stlB in stalk morphogenesis.</title>
        <authorList>
            <person name="Narita B."/>
            <person name="Kawabe Y."/>
            <person name="Kin K."/>
            <person name="Saito T."/>
            <person name="Gibbs R."/>
            <person name="Kuspa A."/>
            <person name="Muzny D."/>
            <person name="Queller D."/>
            <person name="Richards S."/>
            <person name="Strassman J."/>
            <person name="Sucgang R."/>
            <person name="Worley K."/>
            <person name="Schaap P."/>
        </authorList>
    </citation>
    <scope>NUCLEOTIDE SEQUENCE</scope>
    <source>
        <strain evidence="2">QSvi11</strain>
    </source>
</reference>
<proteinExistence type="predicted"/>
<protein>
    <submittedName>
        <fullName evidence="2">Uncharacterized protein</fullName>
    </submittedName>
</protein>
<evidence type="ECO:0000313" key="2">
    <source>
        <dbReference type="EMBL" id="KAF2077748.1"/>
    </source>
</evidence>
<feature type="compositionally biased region" description="Polar residues" evidence="1">
    <location>
        <begin position="9"/>
        <end position="22"/>
    </location>
</feature>